<dbReference type="Pfam" id="PF04717">
    <property type="entry name" value="Phage_base_V"/>
    <property type="match status" value="1"/>
</dbReference>
<protein>
    <recommendedName>
        <fullName evidence="1">Gp5/Type VI secretion system Vgr protein OB-fold domain-containing protein</fullName>
    </recommendedName>
</protein>
<sequence>MSTFDDDILRNDTLRLGLYVGYVTDRNDDAQLGRVRVCIPGVIEPESAWAWPLGTVGGGSKDRGFFAVPEKFAEVAVFFNQGKEDAPYYLAAHWGKPGGESEVPLEAQRNPPDNRVFATEHFRIELDETAKSRKLKLTNRKTGDALTFDAEDNTVTLEATTALTLKAVGAISIDAPLVTIAGRVVRPTADPS</sequence>
<feature type="domain" description="Gp5/Type VI secretion system Vgr protein OB-fold" evidence="1">
    <location>
        <begin position="19"/>
        <end position="94"/>
    </location>
</feature>
<dbReference type="SUPFAM" id="SSF69255">
    <property type="entry name" value="gp5 N-terminal domain-like"/>
    <property type="match status" value="1"/>
</dbReference>
<dbReference type="Proteomes" id="UP000249061">
    <property type="component" value="Unassembled WGS sequence"/>
</dbReference>
<comment type="caution">
    <text evidence="2">The sequence shown here is derived from an EMBL/GenBank/DDBJ whole genome shotgun (WGS) entry which is preliminary data.</text>
</comment>
<dbReference type="AlphaFoldDB" id="A0A2W5SQZ4"/>
<dbReference type="EMBL" id="QFQP01000043">
    <property type="protein sequence ID" value="PZR05649.1"/>
    <property type="molecule type" value="Genomic_DNA"/>
</dbReference>
<reference evidence="2 3" key="1">
    <citation type="submission" date="2017-08" db="EMBL/GenBank/DDBJ databases">
        <title>Infants hospitalized years apart are colonized by the same room-sourced microbial strains.</title>
        <authorList>
            <person name="Brooks B."/>
            <person name="Olm M.R."/>
            <person name="Firek B.A."/>
            <person name="Baker R."/>
            <person name="Thomas B.C."/>
            <person name="Morowitz M.J."/>
            <person name="Banfield J.F."/>
        </authorList>
    </citation>
    <scope>NUCLEOTIDE SEQUENCE [LARGE SCALE GENOMIC DNA]</scope>
    <source>
        <strain evidence="2">S2_003_000_R2_14</strain>
    </source>
</reference>
<proteinExistence type="predicted"/>
<evidence type="ECO:0000313" key="3">
    <source>
        <dbReference type="Proteomes" id="UP000249061"/>
    </source>
</evidence>
<name>A0A2W5SQZ4_9BACT</name>
<accession>A0A2W5SQZ4</accession>
<evidence type="ECO:0000259" key="1">
    <source>
        <dbReference type="Pfam" id="PF04717"/>
    </source>
</evidence>
<dbReference type="InterPro" id="IPR006531">
    <property type="entry name" value="Gp5/Vgr_OB"/>
</dbReference>
<organism evidence="2 3">
    <name type="scientific">Archangium gephyra</name>
    <dbReference type="NCBI Taxonomy" id="48"/>
    <lineage>
        <taxon>Bacteria</taxon>
        <taxon>Pseudomonadati</taxon>
        <taxon>Myxococcota</taxon>
        <taxon>Myxococcia</taxon>
        <taxon>Myxococcales</taxon>
        <taxon>Cystobacterineae</taxon>
        <taxon>Archangiaceae</taxon>
        <taxon>Archangium</taxon>
    </lineage>
</organism>
<gene>
    <name evidence="2" type="ORF">DI536_31870</name>
</gene>
<evidence type="ECO:0000313" key="2">
    <source>
        <dbReference type="EMBL" id="PZR05649.1"/>
    </source>
</evidence>